<name>A0A7X6L7I1_9NOCA</name>
<dbReference type="EMBL" id="JAAXOS010000012">
    <property type="protein sequence ID" value="NKY29309.1"/>
    <property type="molecule type" value="Genomic_DNA"/>
</dbReference>
<protein>
    <submittedName>
        <fullName evidence="1">Uncharacterized protein</fullName>
    </submittedName>
</protein>
<accession>A0A7X6L7I1</accession>
<keyword evidence="2" id="KW-1185">Reference proteome</keyword>
<evidence type="ECO:0000313" key="1">
    <source>
        <dbReference type="EMBL" id="NKY29309.1"/>
    </source>
</evidence>
<dbReference type="RefSeq" id="WP_062971164.1">
    <property type="nucleotide sequence ID" value="NZ_JAAXOS010000012.1"/>
</dbReference>
<dbReference type="Proteomes" id="UP000540698">
    <property type="component" value="Unassembled WGS sequence"/>
</dbReference>
<dbReference type="AlphaFoldDB" id="A0A7X6L7I1"/>
<comment type="caution">
    <text evidence="1">The sequence shown here is derived from an EMBL/GenBank/DDBJ whole genome shotgun (WGS) entry which is preliminary data.</text>
</comment>
<organism evidence="1 2">
    <name type="scientific">Nocardia gamkensis</name>
    <dbReference type="NCBI Taxonomy" id="352869"/>
    <lineage>
        <taxon>Bacteria</taxon>
        <taxon>Bacillati</taxon>
        <taxon>Actinomycetota</taxon>
        <taxon>Actinomycetes</taxon>
        <taxon>Mycobacteriales</taxon>
        <taxon>Nocardiaceae</taxon>
        <taxon>Nocardia</taxon>
    </lineage>
</organism>
<sequence length="63" mass="6875">MTITSADAEQWRHFHRNCFVEGAFRSLDEARFVLNAHSGDGPNCLQYLAAAAYSSGLADEALA</sequence>
<gene>
    <name evidence="1" type="ORF">HGB38_24260</name>
</gene>
<reference evidence="1 2" key="1">
    <citation type="submission" date="2020-04" db="EMBL/GenBank/DDBJ databases">
        <title>MicrobeNet Type strains.</title>
        <authorList>
            <person name="Nicholson A.C."/>
        </authorList>
    </citation>
    <scope>NUCLEOTIDE SEQUENCE [LARGE SCALE GENOMIC DNA]</scope>
    <source>
        <strain evidence="1 2">DSM 44956</strain>
    </source>
</reference>
<proteinExistence type="predicted"/>
<evidence type="ECO:0000313" key="2">
    <source>
        <dbReference type="Proteomes" id="UP000540698"/>
    </source>
</evidence>